<dbReference type="EMBL" id="BLXT01002861">
    <property type="protein sequence ID" value="GFN98646.1"/>
    <property type="molecule type" value="Genomic_DNA"/>
</dbReference>
<accession>A0AAV3ZVQ1</accession>
<name>A0AAV3ZVQ1_9GAST</name>
<organism evidence="1 2">
    <name type="scientific">Plakobranchus ocellatus</name>
    <dbReference type="NCBI Taxonomy" id="259542"/>
    <lineage>
        <taxon>Eukaryota</taxon>
        <taxon>Metazoa</taxon>
        <taxon>Spiralia</taxon>
        <taxon>Lophotrochozoa</taxon>
        <taxon>Mollusca</taxon>
        <taxon>Gastropoda</taxon>
        <taxon>Heterobranchia</taxon>
        <taxon>Euthyneura</taxon>
        <taxon>Panpulmonata</taxon>
        <taxon>Sacoglossa</taxon>
        <taxon>Placobranchoidea</taxon>
        <taxon>Plakobranchidae</taxon>
        <taxon>Plakobranchus</taxon>
    </lineage>
</organism>
<dbReference type="AlphaFoldDB" id="A0AAV3ZVQ1"/>
<keyword evidence="2" id="KW-1185">Reference proteome</keyword>
<gene>
    <name evidence="1" type="ORF">PoB_002515200</name>
</gene>
<dbReference type="Proteomes" id="UP000735302">
    <property type="component" value="Unassembled WGS sequence"/>
</dbReference>
<sequence length="120" mass="13578">MQTHRVPCQPLVPDRLAQSLPPPASLTLTKVLHCIGCREKLRTGELLDHNHVLTKVHGRTKKGNFQTLKLGLKFSAQLNLTSALRRFFLPHFAVLSRAIRNILFQSSRQRVNTEGSCRKS</sequence>
<evidence type="ECO:0000313" key="1">
    <source>
        <dbReference type="EMBL" id="GFN98646.1"/>
    </source>
</evidence>
<reference evidence="1 2" key="1">
    <citation type="journal article" date="2021" name="Elife">
        <title>Chloroplast acquisition without the gene transfer in kleptoplastic sea slugs, Plakobranchus ocellatus.</title>
        <authorList>
            <person name="Maeda T."/>
            <person name="Takahashi S."/>
            <person name="Yoshida T."/>
            <person name="Shimamura S."/>
            <person name="Takaki Y."/>
            <person name="Nagai Y."/>
            <person name="Toyoda A."/>
            <person name="Suzuki Y."/>
            <person name="Arimoto A."/>
            <person name="Ishii H."/>
            <person name="Satoh N."/>
            <person name="Nishiyama T."/>
            <person name="Hasebe M."/>
            <person name="Maruyama T."/>
            <person name="Minagawa J."/>
            <person name="Obokata J."/>
            <person name="Shigenobu S."/>
        </authorList>
    </citation>
    <scope>NUCLEOTIDE SEQUENCE [LARGE SCALE GENOMIC DNA]</scope>
</reference>
<proteinExistence type="predicted"/>
<comment type="caution">
    <text evidence="1">The sequence shown here is derived from an EMBL/GenBank/DDBJ whole genome shotgun (WGS) entry which is preliminary data.</text>
</comment>
<evidence type="ECO:0000313" key="2">
    <source>
        <dbReference type="Proteomes" id="UP000735302"/>
    </source>
</evidence>
<protein>
    <submittedName>
        <fullName evidence="1">Uncharacterized protein</fullName>
    </submittedName>
</protein>